<reference evidence="1 2" key="1">
    <citation type="journal article" date="2023" name="ACS Omega">
        <title>Identification of the Neoaspergillic Acid Biosynthesis Gene Cluster by Establishing an In Vitro CRISPR-Ribonucleoprotein Genetic System in Aspergillus melleus.</title>
        <authorList>
            <person name="Yuan B."/>
            <person name="Grau M.F."/>
            <person name="Murata R.M."/>
            <person name="Torok T."/>
            <person name="Venkateswaran K."/>
            <person name="Stajich J.E."/>
            <person name="Wang C.C.C."/>
        </authorList>
    </citation>
    <scope>NUCLEOTIDE SEQUENCE [LARGE SCALE GENOMIC DNA]</scope>
    <source>
        <strain evidence="1 2">IMV 1140</strain>
    </source>
</reference>
<protein>
    <submittedName>
        <fullName evidence="1">Uncharacterized protein</fullName>
    </submittedName>
</protein>
<dbReference type="Proteomes" id="UP001177260">
    <property type="component" value="Unassembled WGS sequence"/>
</dbReference>
<evidence type="ECO:0000313" key="2">
    <source>
        <dbReference type="Proteomes" id="UP001177260"/>
    </source>
</evidence>
<proteinExistence type="predicted"/>
<sequence>MASDSIPMEPMDRSYNKNSRVRDEEVPPESAFSVVEPPPDLSTITSHTHIPLTTDETFPDGGKQAWSVIMGSFCLLMASYGLMNSVGVLQNYFANHQLSHYSASDVGWISGLFVFLGLSLGVQVGPIFDRYGPTGVVSAGTCCYVVALVLLAECTQYWHFVLTLGILGGSSAALLATPAMSTVAHWFQRRVGLAMGIAMAGAACGGVMFPLVLRAAFARFGYKWAIRLLALMVFVICGLGVALLRSRLPRGRSKSVINVRCFKDSRFNWLTLGIFSLELVVFAGLGLYPTYVMMQGYSANTSAILLSILNVASFVGRLTAGAVADTYGRLNTQISLIGMGSIIIFAVWLPFGSSLAGLYVFSVLFGLASGSFLSLAPVCIGQISPASEIGGRFGTCYSIVSLATLICIPIGGEMLEKVGKQAMVAYLGSMLILALGLFVMARWACLNYRWSWAAKL</sequence>
<accession>A0ACC3B9N8</accession>
<organism evidence="1 2">
    <name type="scientific">Aspergillus melleus</name>
    <dbReference type="NCBI Taxonomy" id="138277"/>
    <lineage>
        <taxon>Eukaryota</taxon>
        <taxon>Fungi</taxon>
        <taxon>Dikarya</taxon>
        <taxon>Ascomycota</taxon>
        <taxon>Pezizomycotina</taxon>
        <taxon>Eurotiomycetes</taxon>
        <taxon>Eurotiomycetidae</taxon>
        <taxon>Eurotiales</taxon>
        <taxon>Aspergillaceae</taxon>
        <taxon>Aspergillus</taxon>
        <taxon>Aspergillus subgen. Circumdati</taxon>
    </lineage>
</organism>
<keyword evidence="2" id="KW-1185">Reference proteome</keyword>
<gene>
    <name evidence="1" type="ORF">N8T08_001973</name>
</gene>
<comment type="caution">
    <text evidence="1">The sequence shown here is derived from an EMBL/GenBank/DDBJ whole genome shotgun (WGS) entry which is preliminary data.</text>
</comment>
<name>A0ACC3B9N8_9EURO</name>
<dbReference type="EMBL" id="JAOPJF010000013">
    <property type="protein sequence ID" value="KAK1147234.1"/>
    <property type="molecule type" value="Genomic_DNA"/>
</dbReference>
<evidence type="ECO:0000313" key="1">
    <source>
        <dbReference type="EMBL" id="KAK1147234.1"/>
    </source>
</evidence>